<accession>A0AAW8EH29</accession>
<evidence type="ECO:0000259" key="3">
    <source>
        <dbReference type="Pfam" id="PF20434"/>
    </source>
</evidence>
<evidence type="ECO:0000256" key="1">
    <source>
        <dbReference type="ARBA" id="ARBA00022801"/>
    </source>
</evidence>
<feature type="chain" id="PRO_5043611482" evidence="2">
    <location>
        <begin position="36"/>
        <end position="288"/>
    </location>
</feature>
<keyword evidence="2" id="KW-0732">Signal</keyword>
<dbReference type="InterPro" id="IPR050300">
    <property type="entry name" value="GDXG_lipolytic_enzyme"/>
</dbReference>
<proteinExistence type="predicted"/>
<feature type="signal peptide" evidence="2">
    <location>
        <begin position="1"/>
        <end position="35"/>
    </location>
</feature>
<dbReference type="Pfam" id="PF20434">
    <property type="entry name" value="BD-FAE"/>
    <property type="match status" value="1"/>
</dbReference>
<evidence type="ECO:0000256" key="2">
    <source>
        <dbReference type="SAM" id="SignalP"/>
    </source>
</evidence>
<reference evidence="4" key="1">
    <citation type="submission" date="2023-07" db="EMBL/GenBank/DDBJ databases">
        <title>Sorghum-associated microbial communities from plants grown in Nebraska, USA.</title>
        <authorList>
            <person name="Schachtman D."/>
        </authorList>
    </citation>
    <scope>NUCLEOTIDE SEQUENCE</scope>
    <source>
        <strain evidence="4">DS3315</strain>
    </source>
</reference>
<feature type="domain" description="BD-FAE-like" evidence="3">
    <location>
        <begin position="74"/>
        <end position="167"/>
    </location>
</feature>
<dbReference type="Proteomes" id="UP001224845">
    <property type="component" value="Unassembled WGS sequence"/>
</dbReference>
<name>A0AAW8EH29_VARPD</name>
<dbReference type="EMBL" id="JAUSRV010000007">
    <property type="protein sequence ID" value="MDP9971804.1"/>
    <property type="molecule type" value="Genomic_DNA"/>
</dbReference>
<organism evidence="4 5">
    <name type="scientific">Variovorax paradoxus</name>
    <dbReference type="NCBI Taxonomy" id="34073"/>
    <lineage>
        <taxon>Bacteria</taxon>
        <taxon>Pseudomonadati</taxon>
        <taxon>Pseudomonadota</taxon>
        <taxon>Betaproteobacteria</taxon>
        <taxon>Burkholderiales</taxon>
        <taxon>Comamonadaceae</taxon>
        <taxon>Variovorax</taxon>
    </lineage>
</organism>
<dbReference type="PANTHER" id="PTHR48081">
    <property type="entry name" value="AB HYDROLASE SUPERFAMILY PROTEIN C4A8.06C"/>
    <property type="match status" value="1"/>
</dbReference>
<evidence type="ECO:0000313" key="5">
    <source>
        <dbReference type="Proteomes" id="UP001224845"/>
    </source>
</evidence>
<sequence>MRRNRSSKTVRESRRFCAVMLGLLAGITFATSLQAAEGPTNQIAAPSASIYRNIAGRDLRIFKFSPSDLPGPARPAVLFVQGGAWSRGSPEQLFRSARYFSDRGFVSAVLEYRLADATNSPVESFSDLCHALAFMRKNAEQLGLVPSQIALWGISSSGQLVASAATVGCGSSEGSAGNGGPDAILLVSPVVDAVSDGLFRDLMKGHGKPASLSPTHTLTKSIVATLIMQGDADQTTPIERSRVFCERARGLGSRCELVALEGQGHVLDRPARERVLDHQVRFLREMWQ</sequence>
<gene>
    <name evidence="4" type="ORF">J2W39_003046</name>
</gene>
<dbReference type="GO" id="GO:0016787">
    <property type="term" value="F:hydrolase activity"/>
    <property type="evidence" value="ECO:0007669"/>
    <property type="project" value="UniProtKB-KW"/>
</dbReference>
<dbReference type="AlphaFoldDB" id="A0AAW8EH29"/>
<dbReference type="PANTHER" id="PTHR48081:SF6">
    <property type="entry name" value="PEPTIDASE S9 PROLYL OLIGOPEPTIDASE CATALYTIC DOMAIN-CONTAINING PROTEIN"/>
    <property type="match status" value="1"/>
</dbReference>
<keyword evidence="1" id="KW-0378">Hydrolase</keyword>
<protein>
    <submittedName>
        <fullName evidence="4">Acetyl esterase/lipase</fullName>
    </submittedName>
</protein>
<dbReference type="SUPFAM" id="SSF53474">
    <property type="entry name" value="alpha/beta-Hydrolases"/>
    <property type="match status" value="1"/>
</dbReference>
<evidence type="ECO:0000313" key="4">
    <source>
        <dbReference type="EMBL" id="MDP9971804.1"/>
    </source>
</evidence>
<dbReference type="InterPro" id="IPR049492">
    <property type="entry name" value="BD-FAE-like_dom"/>
</dbReference>
<comment type="caution">
    <text evidence="4">The sequence shown here is derived from an EMBL/GenBank/DDBJ whole genome shotgun (WGS) entry which is preliminary data.</text>
</comment>
<dbReference type="InterPro" id="IPR029058">
    <property type="entry name" value="AB_hydrolase_fold"/>
</dbReference>
<dbReference type="Gene3D" id="3.40.50.1820">
    <property type="entry name" value="alpha/beta hydrolase"/>
    <property type="match status" value="1"/>
</dbReference>